<comment type="subcellular location">
    <subcellularLocation>
        <location evidence="1">Membrane</location>
        <topology evidence="1">Single-pass membrane protein</topology>
    </subcellularLocation>
</comment>
<reference evidence="4 5" key="1">
    <citation type="submission" date="2019-03" db="EMBL/GenBank/DDBJ databases">
        <title>Genomic Encyclopedia of Archaeal and Bacterial Type Strains, Phase II (KMG-II): from individual species to whole genera.</title>
        <authorList>
            <person name="Goeker M."/>
        </authorList>
    </citation>
    <scope>NUCLEOTIDE SEQUENCE [LARGE SCALE GENOMIC DNA]</scope>
    <source>
        <strain evidence="4 5">DSM 26433</strain>
    </source>
</reference>
<dbReference type="GO" id="GO:0005737">
    <property type="term" value="C:cytoplasm"/>
    <property type="evidence" value="ECO:0007669"/>
    <property type="project" value="TreeGrafter"/>
</dbReference>
<evidence type="ECO:0000256" key="3">
    <source>
        <dbReference type="ARBA" id="ARBA00022989"/>
    </source>
</evidence>
<protein>
    <submittedName>
        <fullName evidence="4">Glycosyl transferase family 2</fullName>
    </submittedName>
</protein>
<organism evidence="4 5">
    <name type="scientific">Shimia isoporae</name>
    <dbReference type="NCBI Taxonomy" id="647720"/>
    <lineage>
        <taxon>Bacteria</taxon>
        <taxon>Pseudomonadati</taxon>
        <taxon>Pseudomonadota</taxon>
        <taxon>Alphaproteobacteria</taxon>
        <taxon>Rhodobacterales</taxon>
        <taxon>Roseobacteraceae</taxon>
    </lineage>
</organism>
<dbReference type="Proteomes" id="UP000295673">
    <property type="component" value="Unassembled WGS sequence"/>
</dbReference>
<keyword evidence="2" id="KW-0812">Transmembrane</keyword>
<comment type="caution">
    <text evidence="4">The sequence shown here is derived from an EMBL/GenBank/DDBJ whole genome shotgun (WGS) entry which is preliminary data.</text>
</comment>
<evidence type="ECO:0000313" key="5">
    <source>
        <dbReference type="Proteomes" id="UP000295673"/>
    </source>
</evidence>
<evidence type="ECO:0000256" key="1">
    <source>
        <dbReference type="ARBA" id="ARBA00004167"/>
    </source>
</evidence>
<keyword evidence="3" id="KW-1133">Transmembrane helix</keyword>
<keyword evidence="3" id="KW-0472">Membrane</keyword>
<dbReference type="AlphaFoldDB" id="A0A4R1N384"/>
<dbReference type="SUPFAM" id="SSF53448">
    <property type="entry name" value="Nucleotide-diphospho-sugar transferases"/>
    <property type="match status" value="1"/>
</dbReference>
<evidence type="ECO:0000256" key="2">
    <source>
        <dbReference type="ARBA" id="ARBA00022692"/>
    </source>
</evidence>
<proteinExistence type="predicted"/>
<gene>
    <name evidence="4" type="ORF">BXY66_3355</name>
</gene>
<dbReference type="GO" id="GO:0016757">
    <property type="term" value="F:glycosyltransferase activity"/>
    <property type="evidence" value="ECO:0007669"/>
    <property type="project" value="TreeGrafter"/>
</dbReference>
<dbReference type="PANTHER" id="PTHR21461:SF69">
    <property type="entry name" value="GLYCOSYLTRANSFERASE FAMILY 92 PROTEIN"/>
    <property type="match status" value="1"/>
</dbReference>
<name>A0A4R1N384_9RHOB</name>
<sequence length="350" mass="39574">MRILSVTSVRNEGPYLLEWIAHHKAAGVSDFLIYSNDCDDGTHELLNALAAEGVVTHVPHVPEKAKSIQWQALRAAWKHPLRKEADWILVSDVDEFINIHAKGHTIPDLIERLPKDADAIVLPWRLFGNNGVSGIDALPVTEQFTRAIPADAQYPIAASLFKMLFRAKGPFNQFGVHRPKQKPRDKARLPKIFNGSGEAMHPFLADHPQRLSLWQLGVARDLVELNHYAIRSAAGFIVKRDRGLPNRATKKVDLAYWVERNFNTIEDCSISNMSAATKAATEELMRLPDVEELHVKALKWHRARFEELIKQPENQELMSQVLCAGSSEVPSPQLQKMLVRWYQVANKENS</sequence>
<dbReference type="Pfam" id="PF13704">
    <property type="entry name" value="Glyco_tranf_2_4"/>
    <property type="match status" value="1"/>
</dbReference>
<dbReference type="RefSeq" id="WP_165929222.1">
    <property type="nucleotide sequence ID" value="NZ_SMGR01000003.1"/>
</dbReference>
<keyword evidence="5" id="KW-1185">Reference proteome</keyword>
<dbReference type="GO" id="GO:0016020">
    <property type="term" value="C:membrane"/>
    <property type="evidence" value="ECO:0007669"/>
    <property type="project" value="UniProtKB-SubCell"/>
</dbReference>
<dbReference type="EMBL" id="SMGR01000003">
    <property type="protein sequence ID" value="TCL00708.1"/>
    <property type="molecule type" value="Genomic_DNA"/>
</dbReference>
<accession>A0A4R1N384</accession>
<dbReference type="InterPro" id="IPR029044">
    <property type="entry name" value="Nucleotide-diphossugar_trans"/>
</dbReference>
<dbReference type="PANTHER" id="PTHR21461">
    <property type="entry name" value="GLYCOSYLTRANSFERASE FAMILY 92 PROTEIN"/>
    <property type="match status" value="1"/>
</dbReference>
<keyword evidence="4" id="KW-0808">Transferase</keyword>
<evidence type="ECO:0000313" key="4">
    <source>
        <dbReference type="EMBL" id="TCL00708.1"/>
    </source>
</evidence>